<dbReference type="PANTHER" id="PTHR13947:SF37">
    <property type="entry name" value="LD18367P"/>
    <property type="match status" value="1"/>
</dbReference>
<evidence type="ECO:0000259" key="2">
    <source>
        <dbReference type="PROSITE" id="PS51186"/>
    </source>
</evidence>
<dbReference type="CDD" id="cd04301">
    <property type="entry name" value="NAT_SF"/>
    <property type="match status" value="1"/>
</dbReference>
<keyword evidence="1 3" id="KW-0808">Transferase</keyword>
<dbReference type="AlphaFoldDB" id="A0A6P2CHJ9"/>
<feature type="domain" description="N-acetyltransferase" evidence="2">
    <location>
        <begin position="13"/>
        <end position="154"/>
    </location>
</feature>
<dbReference type="EMBL" id="QRCM01000001">
    <property type="protein sequence ID" value="TXG91822.1"/>
    <property type="molecule type" value="Genomic_DNA"/>
</dbReference>
<organism evidence="3 4">
    <name type="scientific">Rhodococcus rhodnii</name>
    <dbReference type="NCBI Taxonomy" id="38312"/>
    <lineage>
        <taxon>Bacteria</taxon>
        <taxon>Bacillati</taxon>
        <taxon>Actinomycetota</taxon>
        <taxon>Actinomycetes</taxon>
        <taxon>Mycobacteriales</taxon>
        <taxon>Nocardiaceae</taxon>
        <taxon>Rhodococcus</taxon>
    </lineage>
</organism>
<dbReference type="InterPro" id="IPR050769">
    <property type="entry name" value="NAT_camello-type"/>
</dbReference>
<accession>A0A6P2CHJ9</accession>
<reference evidence="3 4" key="1">
    <citation type="submission" date="2018-07" db="EMBL/GenBank/DDBJ databases">
        <title>Genome sequence of Rhodococcus rhodnii ATCC 35071 from Rhodnius prolixus.</title>
        <authorList>
            <person name="Patel V."/>
            <person name="Vogel K.J."/>
        </authorList>
    </citation>
    <scope>NUCLEOTIDE SEQUENCE [LARGE SCALE GENOMIC DNA]</scope>
    <source>
        <strain evidence="3 4">ATCC 35071</strain>
    </source>
</reference>
<dbReference type="PROSITE" id="PS51186">
    <property type="entry name" value="GNAT"/>
    <property type="match status" value="1"/>
</dbReference>
<dbReference type="SUPFAM" id="SSF55729">
    <property type="entry name" value="Acyl-CoA N-acyltransferases (Nat)"/>
    <property type="match status" value="1"/>
</dbReference>
<dbReference type="InterPro" id="IPR016181">
    <property type="entry name" value="Acyl_CoA_acyltransferase"/>
</dbReference>
<sequence>MTEISRLGVSDAGEILTLQRAAFVAEAQLHDDLALPALTQTMDELLADLANPAVIVLGIRVVGRLVASARIHVRGDVADLGRLMVVPDLQGRGLGSRLLKAVDSVLPDSVRGVELFTGSRSVGNLRLYRRFGFRETGRESAGHYDVVAMRRDIE</sequence>
<dbReference type="GO" id="GO:0008080">
    <property type="term" value="F:N-acetyltransferase activity"/>
    <property type="evidence" value="ECO:0007669"/>
    <property type="project" value="InterPro"/>
</dbReference>
<dbReference type="RefSeq" id="WP_010838599.1">
    <property type="nucleotide sequence ID" value="NZ_QRCM01000001.1"/>
</dbReference>
<proteinExistence type="predicted"/>
<dbReference type="InterPro" id="IPR000182">
    <property type="entry name" value="GNAT_dom"/>
</dbReference>
<evidence type="ECO:0000313" key="4">
    <source>
        <dbReference type="Proteomes" id="UP000471120"/>
    </source>
</evidence>
<dbReference type="Gene3D" id="3.40.630.30">
    <property type="match status" value="1"/>
</dbReference>
<dbReference type="PANTHER" id="PTHR13947">
    <property type="entry name" value="GNAT FAMILY N-ACETYLTRANSFERASE"/>
    <property type="match status" value="1"/>
</dbReference>
<gene>
    <name evidence="3" type="ORF">DW322_18585</name>
</gene>
<protein>
    <submittedName>
        <fullName evidence="3">GNAT family N-acetyltransferase</fullName>
    </submittedName>
</protein>
<name>A0A6P2CHJ9_9NOCA</name>
<evidence type="ECO:0000256" key="1">
    <source>
        <dbReference type="ARBA" id="ARBA00022679"/>
    </source>
</evidence>
<evidence type="ECO:0000313" key="3">
    <source>
        <dbReference type="EMBL" id="TXG91822.1"/>
    </source>
</evidence>
<dbReference type="Proteomes" id="UP000471120">
    <property type="component" value="Unassembled WGS sequence"/>
</dbReference>
<dbReference type="Pfam" id="PF00583">
    <property type="entry name" value="Acetyltransf_1"/>
    <property type="match status" value="1"/>
</dbReference>
<comment type="caution">
    <text evidence="3">The sequence shown here is derived from an EMBL/GenBank/DDBJ whole genome shotgun (WGS) entry which is preliminary data.</text>
</comment>